<organism evidence="4 5">
    <name type="scientific">Leptolyngbya foveolarum</name>
    <dbReference type="NCBI Taxonomy" id="47253"/>
    <lineage>
        <taxon>Bacteria</taxon>
        <taxon>Bacillati</taxon>
        <taxon>Cyanobacteriota</taxon>
        <taxon>Cyanophyceae</taxon>
        <taxon>Leptolyngbyales</taxon>
        <taxon>Leptolyngbyaceae</taxon>
        <taxon>Leptolyngbya group</taxon>
        <taxon>Leptolyngbya</taxon>
    </lineage>
</organism>
<dbReference type="GO" id="GO:0000271">
    <property type="term" value="P:polysaccharide biosynthetic process"/>
    <property type="evidence" value="ECO:0007669"/>
    <property type="project" value="TreeGrafter"/>
</dbReference>
<dbReference type="InterPro" id="IPR014710">
    <property type="entry name" value="RmlC-like_jellyroll"/>
</dbReference>
<dbReference type="EMBL" id="QBMC01000047">
    <property type="protein sequence ID" value="PZO19050.1"/>
    <property type="molecule type" value="Genomic_DNA"/>
</dbReference>
<feature type="active site" description="Proton acceptor" evidence="1">
    <location>
        <position position="62"/>
    </location>
</feature>
<comment type="function">
    <text evidence="3">Catalyzes the epimerization of the C3' and C5'positions of dTDP-6-deoxy-D-xylo-4-hexulose, forming dTDP-6-deoxy-L-lyxo-4-hexulose.</text>
</comment>
<proteinExistence type="inferred from homology"/>
<evidence type="ECO:0000256" key="2">
    <source>
        <dbReference type="PIRSR" id="PIRSR600888-3"/>
    </source>
</evidence>
<feature type="active site" description="Proton donor" evidence="1">
    <location>
        <position position="131"/>
    </location>
</feature>
<dbReference type="GO" id="GO:0005829">
    <property type="term" value="C:cytosol"/>
    <property type="evidence" value="ECO:0007669"/>
    <property type="project" value="TreeGrafter"/>
</dbReference>
<comment type="catalytic activity">
    <reaction evidence="3">
        <text>dTDP-4-dehydro-6-deoxy-alpha-D-glucose = dTDP-4-dehydro-beta-L-rhamnose</text>
        <dbReference type="Rhea" id="RHEA:16969"/>
        <dbReference type="ChEBI" id="CHEBI:57649"/>
        <dbReference type="ChEBI" id="CHEBI:62830"/>
        <dbReference type="EC" id="5.1.3.13"/>
    </reaction>
</comment>
<dbReference type="EC" id="5.1.3.13" evidence="3"/>
<dbReference type="Pfam" id="PF00908">
    <property type="entry name" value="dTDP_sugar_isom"/>
    <property type="match status" value="1"/>
</dbReference>
<dbReference type="GO" id="GO:0019305">
    <property type="term" value="P:dTDP-rhamnose biosynthetic process"/>
    <property type="evidence" value="ECO:0007669"/>
    <property type="project" value="UniProtKB-UniRule"/>
</dbReference>
<dbReference type="GO" id="GO:0008830">
    <property type="term" value="F:dTDP-4-dehydrorhamnose 3,5-epimerase activity"/>
    <property type="evidence" value="ECO:0007669"/>
    <property type="project" value="UniProtKB-UniRule"/>
</dbReference>
<dbReference type="NCBIfam" id="TIGR01221">
    <property type="entry name" value="rmlC"/>
    <property type="match status" value="1"/>
</dbReference>
<comment type="caution">
    <text evidence="4">The sequence shown here is derived from an EMBL/GenBank/DDBJ whole genome shotgun (WGS) entry which is preliminary data.</text>
</comment>
<dbReference type="PANTHER" id="PTHR21047">
    <property type="entry name" value="DTDP-6-DEOXY-D-GLUCOSE-3,5 EPIMERASE"/>
    <property type="match status" value="1"/>
</dbReference>
<dbReference type="Gene3D" id="2.60.120.10">
    <property type="entry name" value="Jelly Rolls"/>
    <property type="match status" value="1"/>
</dbReference>
<evidence type="ECO:0000313" key="5">
    <source>
        <dbReference type="Proteomes" id="UP000249354"/>
    </source>
</evidence>
<evidence type="ECO:0000256" key="3">
    <source>
        <dbReference type="RuleBase" id="RU364069"/>
    </source>
</evidence>
<dbReference type="InterPro" id="IPR000888">
    <property type="entry name" value="RmlC-like"/>
</dbReference>
<comment type="pathway">
    <text evidence="3">Carbohydrate biosynthesis; dTDP-L-rhamnose biosynthesis.</text>
</comment>
<dbReference type="Proteomes" id="UP000249354">
    <property type="component" value="Unassembled WGS sequence"/>
</dbReference>
<comment type="similarity">
    <text evidence="3">Belongs to the dTDP-4-dehydrorhamnose 3,5-epimerase family.</text>
</comment>
<dbReference type="AlphaFoldDB" id="A0A2W4UIR0"/>
<comment type="subunit">
    <text evidence="3">Homodimer.</text>
</comment>
<protein>
    <recommendedName>
        <fullName evidence="3">dTDP-4-dehydrorhamnose 3,5-epimerase</fullName>
        <ecNumber evidence="3">5.1.3.13</ecNumber>
    </recommendedName>
    <alternativeName>
        <fullName evidence="3">Thymidine diphospho-4-keto-rhamnose 3,5-epimerase</fullName>
    </alternativeName>
</protein>
<keyword evidence="3" id="KW-0413">Isomerase</keyword>
<dbReference type="SUPFAM" id="SSF51182">
    <property type="entry name" value="RmlC-like cupins"/>
    <property type="match status" value="1"/>
</dbReference>
<dbReference type="PANTHER" id="PTHR21047:SF2">
    <property type="entry name" value="THYMIDINE DIPHOSPHO-4-KETO-RHAMNOSE 3,5-EPIMERASE"/>
    <property type="match status" value="1"/>
</dbReference>
<gene>
    <name evidence="4" type="primary">rfbC</name>
    <name evidence="4" type="ORF">DCF25_08900</name>
</gene>
<dbReference type="CDD" id="cd00438">
    <property type="entry name" value="cupin_RmlC"/>
    <property type="match status" value="1"/>
</dbReference>
<dbReference type="InterPro" id="IPR011051">
    <property type="entry name" value="RmlC_Cupin_sf"/>
</dbReference>
<evidence type="ECO:0000313" key="4">
    <source>
        <dbReference type="EMBL" id="PZO19050.1"/>
    </source>
</evidence>
<dbReference type="UniPathway" id="UPA00124"/>
<sequence length="194" mass="21524">MQITPTKISEVLVIEPRVFQDERGFFLESFNQKAFDEATGTSYAFVQDNHSSSSAGILRGLHYQIQNAQGKLVRAVVGSIYDVAVDIRRGSPTFGKTVGKILSAENKKQLWIPPGFAHGFYVLSETADVLYKATDFYSPEHERSIVWNDLDLNIQWPTAGKDPILSGKDAAGDSLKEADLFDYADFTAETNPVK</sequence>
<name>A0A2W4UIR0_9CYAN</name>
<reference evidence="5" key="1">
    <citation type="submission" date="2018-04" db="EMBL/GenBank/DDBJ databases">
        <authorList>
            <person name="Cornet L."/>
        </authorList>
    </citation>
    <scope>NUCLEOTIDE SEQUENCE [LARGE SCALE GENOMIC DNA]</scope>
</reference>
<reference evidence="4 5" key="2">
    <citation type="submission" date="2018-06" db="EMBL/GenBank/DDBJ databases">
        <title>Metagenomic assembly of (sub)arctic Cyanobacteria and their associated microbiome from non-axenic cultures.</title>
        <authorList>
            <person name="Baurain D."/>
        </authorList>
    </citation>
    <scope>NUCLEOTIDE SEQUENCE [LARGE SCALE GENOMIC DNA]</scope>
    <source>
        <strain evidence="4">ULC129bin1</strain>
    </source>
</reference>
<accession>A0A2W4UIR0</accession>
<feature type="site" description="Participates in a stacking interaction with the thymidine ring of dTDP-4-oxo-6-deoxyglucose" evidence="2">
    <location>
        <position position="137"/>
    </location>
</feature>
<evidence type="ECO:0000256" key="1">
    <source>
        <dbReference type="PIRSR" id="PIRSR600888-1"/>
    </source>
</evidence>